<evidence type="ECO:0000313" key="2">
    <source>
        <dbReference type="Proteomes" id="UP000886998"/>
    </source>
</evidence>
<dbReference type="EMBL" id="BMAV01020640">
    <property type="protein sequence ID" value="GFY74267.1"/>
    <property type="molecule type" value="Genomic_DNA"/>
</dbReference>
<comment type="caution">
    <text evidence="1">The sequence shown here is derived from an EMBL/GenBank/DDBJ whole genome shotgun (WGS) entry which is preliminary data.</text>
</comment>
<protein>
    <recommendedName>
        <fullName evidence="3">DUF4817 domain-containing protein</fullName>
    </recommendedName>
</protein>
<dbReference type="AlphaFoldDB" id="A0A8X6YPP1"/>
<keyword evidence="2" id="KW-1185">Reference proteome</keyword>
<proteinExistence type="predicted"/>
<reference evidence="1" key="1">
    <citation type="submission" date="2020-08" db="EMBL/GenBank/DDBJ databases">
        <title>Multicomponent nature underlies the extraordinary mechanical properties of spider dragline silk.</title>
        <authorList>
            <person name="Kono N."/>
            <person name="Nakamura H."/>
            <person name="Mori M."/>
            <person name="Yoshida Y."/>
            <person name="Ohtoshi R."/>
            <person name="Malay A.D."/>
            <person name="Moran D.A.P."/>
            <person name="Tomita M."/>
            <person name="Numata K."/>
            <person name="Arakawa K."/>
        </authorList>
    </citation>
    <scope>NUCLEOTIDE SEQUENCE</scope>
</reference>
<name>A0A8X6YPP1_9ARAC</name>
<organism evidence="1 2">
    <name type="scientific">Trichonephila inaurata madagascariensis</name>
    <dbReference type="NCBI Taxonomy" id="2747483"/>
    <lineage>
        <taxon>Eukaryota</taxon>
        <taxon>Metazoa</taxon>
        <taxon>Ecdysozoa</taxon>
        <taxon>Arthropoda</taxon>
        <taxon>Chelicerata</taxon>
        <taxon>Arachnida</taxon>
        <taxon>Araneae</taxon>
        <taxon>Araneomorphae</taxon>
        <taxon>Entelegynae</taxon>
        <taxon>Araneoidea</taxon>
        <taxon>Nephilidae</taxon>
        <taxon>Trichonephila</taxon>
        <taxon>Trichonephila inaurata</taxon>
    </lineage>
</organism>
<sequence length="111" mass="12708">MVSDDCLYTDKMVSCCSKAMCALRLRETKSPKTAQKQIQHEFNKPPTVEKSIKRWLKHFLKTRFVLFMEGSSRPSISYIKMIPPLQMNLHSIPGNALDLPACEQECQVDCS</sequence>
<evidence type="ECO:0008006" key="3">
    <source>
        <dbReference type="Google" id="ProtNLM"/>
    </source>
</evidence>
<gene>
    <name evidence="1" type="ORF">TNIN_258721</name>
</gene>
<accession>A0A8X6YPP1</accession>
<dbReference type="Proteomes" id="UP000886998">
    <property type="component" value="Unassembled WGS sequence"/>
</dbReference>
<evidence type="ECO:0000313" key="1">
    <source>
        <dbReference type="EMBL" id="GFY74267.1"/>
    </source>
</evidence>